<evidence type="ECO:0000313" key="2">
    <source>
        <dbReference type="EMBL" id="PRO75405.1"/>
    </source>
</evidence>
<dbReference type="RefSeq" id="WP_105932963.1">
    <property type="nucleotide sequence ID" value="NZ_PVNP01000011.1"/>
</dbReference>
<dbReference type="Pfam" id="PF13621">
    <property type="entry name" value="Cupin_8"/>
    <property type="match status" value="1"/>
</dbReference>
<accession>A0A2S9VGF8</accession>
<feature type="domain" description="JmjC" evidence="1">
    <location>
        <begin position="109"/>
        <end position="281"/>
    </location>
</feature>
<reference evidence="3" key="1">
    <citation type="journal article" date="2020" name="Int. J. Syst. Evol. Microbiol.">
        <title>Alteromonas alba sp. nov., a marine bacterium isolated from the seawater of the West Pacific Ocean.</title>
        <authorList>
            <person name="Sun C."/>
            <person name="Wu Y.-H."/>
            <person name="Xamxidin M."/>
            <person name="Cheng H."/>
            <person name="Xu X.-W."/>
        </authorList>
    </citation>
    <scope>NUCLEOTIDE SEQUENCE [LARGE SCALE GENOMIC DNA]</scope>
    <source>
        <strain evidence="3">190</strain>
    </source>
</reference>
<dbReference type="InterPro" id="IPR041667">
    <property type="entry name" value="Cupin_8"/>
</dbReference>
<dbReference type="OrthoDB" id="479699at2"/>
<dbReference type="SMART" id="SM00558">
    <property type="entry name" value="JmjC"/>
    <property type="match status" value="1"/>
</dbReference>
<dbReference type="SUPFAM" id="SSF51197">
    <property type="entry name" value="Clavaminate synthase-like"/>
    <property type="match status" value="1"/>
</dbReference>
<dbReference type="PANTHER" id="PTHR12461">
    <property type="entry name" value="HYPOXIA-INDUCIBLE FACTOR 1 ALPHA INHIBITOR-RELATED"/>
    <property type="match status" value="1"/>
</dbReference>
<dbReference type="PROSITE" id="PS51184">
    <property type="entry name" value="JMJC"/>
    <property type="match status" value="1"/>
</dbReference>
<dbReference type="AlphaFoldDB" id="A0A2S9VGF8"/>
<dbReference type="EMBL" id="PVNP01000011">
    <property type="protein sequence ID" value="PRO75405.1"/>
    <property type="molecule type" value="Genomic_DNA"/>
</dbReference>
<dbReference type="InterPro" id="IPR003347">
    <property type="entry name" value="JmjC_dom"/>
</dbReference>
<evidence type="ECO:0000313" key="3">
    <source>
        <dbReference type="Proteomes" id="UP000238949"/>
    </source>
</evidence>
<dbReference type="Proteomes" id="UP000238949">
    <property type="component" value="Unassembled WGS sequence"/>
</dbReference>
<comment type="caution">
    <text evidence="2">The sequence shown here is derived from an EMBL/GenBank/DDBJ whole genome shotgun (WGS) entry which is preliminary data.</text>
</comment>
<evidence type="ECO:0000259" key="1">
    <source>
        <dbReference type="PROSITE" id="PS51184"/>
    </source>
</evidence>
<gene>
    <name evidence="2" type="ORF">C6Y40_01310</name>
</gene>
<proteinExistence type="predicted"/>
<name>A0A2S9VGF8_9ALTE</name>
<organism evidence="2 3">
    <name type="scientific">Alteromonas alba</name>
    <dbReference type="NCBI Taxonomy" id="2079529"/>
    <lineage>
        <taxon>Bacteria</taxon>
        <taxon>Pseudomonadati</taxon>
        <taxon>Pseudomonadota</taxon>
        <taxon>Gammaproteobacteria</taxon>
        <taxon>Alteromonadales</taxon>
        <taxon>Alteromonadaceae</taxon>
        <taxon>Alteromonas/Salinimonas group</taxon>
        <taxon>Alteromonas</taxon>
    </lineage>
</organism>
<sequence>MPDSLSTISTTVKELAAASAPAAETLAEAAQPVVLRGIAEDWALTRQSASGPAGAAAYLKPFYNGRPSMIYRAPASINGRYFYTEDASSLNYQSVTGRVDAFLDELAGESQDESLYMASAPLDKFFPGLKDAVRFSQPAQLNPDAEYDPLVSIWVGNRSLASCHFDNMENIACCVAGRRRIIVFPPEQIANLYPGPVERTPGGQVISMVDFHQPDFTRYPRFAEALKHAQIAELAPGDGIFIPSMWWHQVEGLSDFNVLVNYWWSQAPSLAGSGMPALFHAMLAIRDRPEREKAAFKALFDYYVFGDSNLPQAHLPESGKGVLGNIDEVTARRLRAIIINQLNK</sequence>
<dbReference type="PANTHER" id="PTHR12461:SF105">
    <property type="entry name" value="HYPOXIA-INDUCIBLE FACTOR 1-ALPHA INHIBITOR"/>
    <property type="match status" value="1"/>
</dbReference>
<dbReference type="InterPro" id="IPR014710">
    <property type="entry name" value="RmlC-like_jellyroll"/>
</dbReference>
<protein>
    <submittedName>
        <fullName evidence="2">Cupin</fullName>
    </submittedName>
</protein>
<dbReference type="Gene3D" id="2.60.120.10">
    <property type="entry name" value="Jelly Rolls"/>
    <property type="match status" value="1"/>
</dbReference>
<keyword evidence="3" id="KW-1185">Reference proteome</keyword>